<feature type="region of interest" description="Disordered" evidence="1">
    <location>
        <begin position="224"/>
        <end position="339"/>
    </location>
</feature>
<gene>
    <name evidence="2" type="ORF">INT47_006688</name>
</gene>
<protein>
    <submittedName>
        <fullName evidence="2">Uncharacterized protein</fullName>
    </submittedName>
</protein>
<dbReference type="AlphaFoldDB" id="A0A8H7QTT2"/>
<reference evidence="2" key="1">
    <citation type="submission" date="2020-12" db="EMBL/GenBank/DDBJ databases">
        <title>Metabolic potential, ecology and presence of endohyphal bacteria is reflected in genomic diversity of Mucoromycotina.</title>
        <authorList>
            <person name="Muszewska A."/>
            <person name="Okrasinska A."/>
            <person name="Steczkiewicz K."/>
            <person name="Drgas O."/>
            <person name="Orlowska M."/>
            <person name="Perlinska-Lenart U."/>
            <person name="Aleksandrzak-Piekarczyk T."/>
            <person name="Szatraj K."/>
            <person name="Zielenkiewicz U."/>
            <person name="Pilsyk S."/>
            <person name="Malc E."/>
            <person name="Mieczkowski P."/>
            <person name="Kruszewska J.S."/>
            <person name="Biernat P."/>
            <person name="Pawlowska J."/>
        </authorList>
    </citation>
    <scope>NUCLEOTIDE SEQUENCE</scope>
    <source>
        <strain evidence="2">WA0000017839</strain>
    </source>
</reference>
<feature type="compositionally biased region" description="Low complexity" evidence="1">
    <location>
        <begin position="99"/>
        <end position="110"/>
    </location>
</feature>
<comment type="caution">
    <text evidence="2">The sequence shown here is derived from an EMBL/GenBank/DDBJ whole genome shotgun (WGS) entry which is preliminary data.</text>
</comment>
<feature type="region of interest" description="Disordered" evidence="1">
    <location>
        <begin position="1"/>
        <end position="176"/>
    </location>
</feature>
<feature type="compositionally biased region" description="Low complexity" evidence="1">
    <location>
        <begin position="152"/>
        <end position="161"/>
    </location>
</feature>
<evidence type="ECO:0000313" key="3">
    <source>
        <dbReference type="Proteomes" id="UP000603453"/>
    </source>
</evidence>
<dbReference type="EMBL" id="JAEPRD010000125">
    <property type="protein sequence ID" value="KAG2197625.1"/>
    <property type="molecule type" value="Genomic_DNA"/>
</dbReference>
<feature type="compositionally biased region" description="Basic and acidic residues" evidence="1">
    <location>
        <begin position="224"/>
        <end position="245"/>
    </location>
</feature>
<dbReference type="OrthoDB" id="2273669at2759"/>
<feature type="compositionally biased region" description="Polar residues" evidence="1">
    <location>
        <begin position="111"/>
        <end position="131"/>
    </location>
</feature>
<keyword evidence="3" id="KW-1185">Reference proteome</keyword>
<accession>A0A8H7QTT2</accession>
<dbReference type="Proteomes" id="UP000603453">
    <property type="component" value="Unassembled WGS sequence"/>
</dbReference>
<name>A0A8H7QTT2_9FUNG</name>
<evidence type="ECO:0000313" key="2">
    <source>
        <dbReference type="EMBL" id="KAG2197625.1"/>
    </source>
</evidence>
<organism evidence="2 3">
    <name type="scientific">Mucor saturninus</name>
    <dbReference type="NCBI Taxonomy" id="64648"/>
    <lineage>
        <taxon>Eukaryota</taxon>
        <taxon>Fungi</taxon>
        <taxon>Fungi incertae sedis</taxon>
        <taxon>Mucoromycota</taxon>
        <taxon>Mucoromycotina</taxon>
        <taxon>Mucoromycetes</taxon>
        <taxon>Mucorales</taxon>
        <taxon>Mucorineae</taxon>
        <taxon>Mucoraceae</taxon>
        <taxon>Mucor</taxon>
    </lineage>
</organism>
<feature type="compositionally biased region" description="Polar residues" evidence="1">
    <location>
        <begin position="272"/>
        <end position="284"/>
    </location>
</feature>
<feature type="compositionally biased region" description="Pro residues" evidence="1">
    <location>
        <begin position="445"/>
        <end position="454"/>
    </location>
</feature>
<sequence>MSDSEDEYGPLESSWGSQKKAEKKPGWDSLLDTSVKLGPNGLGAGNLHRRGKNFKPIGEDMILAQRLNKPIATKKKKPEYTQPHSSNNNSKQHHRQFNKPPSSAPKKTAPVLTTRTPVSTSEGSSNWSQASLVDVPFWGNTTTATPPPPIQKQPSPKLKPITPKHNVNRVFTSTPPPKLVESVWEKRISRPAVNESWGAVAKNIEPFTNTGWGASVEAATVDNFEKKKEWKDTDSWGDHDADTRTSDWGSFVKEQPTATTNNNNNHNNNNTIPSSRPSWLTSIPTKDSHSSNNNSSTTTSRFSNPSRQRYSDNAPMDIRPSNYRFDQTPPTLSTAPPPPPENSILVSINVELSDTLKVMVDIRELDEPAQLAKTFGQENNIHAVNILEALTKLFTAQKETALKKKQFKLQRRVYPSQQHHQHNQQRRYAHEPNVYTKSAYQQPYVAPPSSPPPFTRKVYY</sequence>
<feature type="compositionally biased region" description="Low complexity" evidence="1">
    <location>
        <begin position="290"/>
        <end position="306"/>
    </location>
</feature>
<evidence type="ECO:0000256" key="1">
    <source>
        <dbReference type="SAM" id="MobiDB-lite"/>
    </source>
</evidence>
<proteinExistence type="predicted"/>
<feature type="region of interest" description="Disordered" evidence="1">
    <location>
        <begin position="440"/>
        <end position="460"/>
    </location>
</feature>
<feature type="compositionally biased region" description="Low complexity" evidence="1">
    <location>
        <begin position="259"/>
        <end position="271"/>
    </location>
</feature>